<organism evidence="5 6">
    <name type="scientific">Flexivirga caeni</name>
    <dbReference type="NCBI Taxonomy" id="2294115"/>
    <lineage>
        <taxon>Bacteria</taxon>
        <taxon>Bacillati</taxon>
        <taxon>Actinomycetota</taxon>
        <taxon>Actinomycetes</taxon>
        <taxon>Micrococcales</taxon>
        <taxon>Dermacoccaceae</taxon>
        <taxon>Flexivirga</taxon>
    </lineage>
</organism>
<dbReference type="CDD" id="cd06170">
    <property type="entry name" value="LuxR_C_like"/>
    <property type="match status" value="1"/>
</dbReference>
<evidence type="ECO:0000313" key="6">
    <source>
        <dbReference type="Proteomes" id="UP000271678"/>
    </source>
</evidence>
<dbReference type="GO" id="GO:0003677">
    <property type="term" value="F:DNA binding"/>
    <property type="evidence" value="ECO:0007669"/>
    <property type="project" value="InterPro"/>
</dbReference>
<dbReference type="InterPro" id="IPR000792">
    <property type="entry name" value="Tscrpt_reg_LuxR_C"/>
</dbReference>
<dbReference type="GO" id="GO:0005737">
    <property type="term" value="C:cytoplasm"/>
    <property type="evidence" value="ECO:0007669"/>
    <property type="project" value="TreeGrafter"/>
</dbReference>
<dbReference type="InterPro" id="IPR027417">
    <property type="entry name" value="P-loop_NTPase"/>
</dbReference>
<evidence type="ECO:0000259" key="4">
    <source>
        <dbReference type="PROSITE" id="PS50043"/>
    </source>
</evidence>
<dbReference type="Pfam" id="PF00196">
    <property type="entry name" value="GerE"/>
    <property type="match status" value="1"/>
</dbReference>
<dbReference type="Proteomes" id="UP000271678">
    <property type="component" value="Unassembled WGS sequence"/>
</dbReference>
<dbReference type="EMBL" id="RJJQ01000010">
    <property type="protein sequence ID" value="RNI21646.1"/>
    <property type="molecule type" value="Genomic_DNA"/>
</dbReference>
<dbReference type="SUPFAM" id="SSF48452">
    <property type="entry name" value="TPR-like"/>
    <property type="match status" value="1"/>
</dbReference>
<dbReference type="PROSITE" id="PS50043">
    <property type="entry name" value="HTH_LUXR_2"/>
    <property type="match status" value="1"/>
</dbReference>
<dbReference type="PRINTS" id="PR00038">
    <property type="entry name" value="HTHLUXR"/>
</dbReference>
<evidence type="ECO:0000256" key="2">
    <source>
        <dbReference type="ARBA" id="ARBA00022840"/>
    </source>
</evidence>
<dbReference type="SUPFAM" id="SSF46894">
    <property type="entry name" value="C-terminal effector domain of the bipartite response regulators"/>
    <property type="match status" value="1"/>
</dbReference>
<evidence type="ECO:0000256" key="1">
    <source>
        <dbReference type="ARBA" id="ARBA00022741"/>
    </source>
</evidence>
<dbReference type="InterPro" id="IPR041664">
    <property type="entry name" value="AAA_16"/>
</dbReference>
<keyword evidence="2" id="KW-0067">ATP-binding</keyword>
<accession>A0A3M9M845</accession>
<dbReference type="Pfam" id="PF13191">
    <property type="entry name" value="AAA_16"/>
    <property type="match status" value="1"/>
</dbReference>
<evidence type="ECO:0000313" key="5">
    <source>
        <dbReference type="EMBL" id="RNI21646.1"/>
    </source>
</evidence>
<feature type="region of interest" description="Disordered" evidence="3">
    <location>
        <begin position="1"/>
        <end position="21"/>
    </location>
</feature>
<dbReference type="SMART" id="SM00421">
    <property type="entry name" value="HTH_LUXR"/>
    <property type="match status" value="1"/>
</dbReference>
<dbReference type="PANTHER" id="PTHR16305:SF35">
    <property type="entry name" value="TRANSCRIPTIONAL ACTIVATOR DOMAIN"/>
    <property type="match status" value="1"/>
</dbReference>
<reference evidence="5 6" key="1">
    <citation type="submission" date="2018-11" db="EMBL/GenBank/DDBJ databases">
        <title>Draft genome of Simplicispira Flexivirga sp. BO-16.</title>
        <authorList>
            <person name="Im W.T."/>
        </authorList>
    </citation>
    <scope>NUCLEOTIDE SEQUENCE [LARGE SCALE GENOMIC DNA]</scope>
    <source>
        <strain evidence="5 6">BO-16</strain>
    </source>
</reference>
<dbReference type="InterPro" id="IPR036388">
    <property type="entry name" value="WH-like_DNA-bd_sf"/>
</dbReference>
<protein>
    <submittedName>
        <fullName evidence="5">Helix-turn-helix transcriptional regulator</fullName>
    </submittedName>
</protein>
<dbReference type="GO" id="GO:0006355">
    <property type="term" value="P:regulation of DNA-templated transcription"/>
    <property type="evidence" value="ECO:0007669"/>
    <property type="project" value="InterPro"/>
</dbReference>
<proteinExistence type="predicted"/>
<dbReference type="GO" id="GO:0004016">
    <property type="term" value="F:adenylate cyclase activity"/>
    <property type="evidence" value="ECO:0007669"/>
    <property type="project" value="TreeGrafter"/>
</dbReference>
<dbReference type="GO" id="GO:0005524">
    <property type="term" value="F:ATP binding"/>
    <property type="evidence" value="ECO:0007669"/>
    <property type="project" value="UniProtKB-KW"/>
</dbReference>
<sequence>MTASVVPGPGPLWKRTGDNDGMISDSAPAGPIFGRAEEVDDFTRLLGDRAQSSITLVGGDAGIGKTRLLQEVAEACRQAGGHVFVGRCLDLGESAAPYLPVTDIVRAVRALPATAELASVAAIAPTEGLRPIEFFDAVTTIIDDLAQVAPALVVLEDVHWADRSTRELLTYLLTHGVPPGVHLVATYRTDDLHRRHPLRSSLAVWSRLPRVRRLLLEPLETDPASALVHHLRPDLPDDAARQIVRRSGGNPFFTEELVAASMPCSETDDQLLPADLADLLLVRTDALDDDTRQVLRAVSIVGTGTTEDTLQQLTGLSATGLHRALRAAVDAHVLVIDGGGRYDFRHALLAEAMYDDLLPGERVQLHDRLTDLLLARGGPGTAAALAVHAERASRFGEALRARVAAAQEALDRAAPANAARHFEGAMALAAAHAGLTGVPDDLPQRAAEALLAAGDPQRATKLMRDALRTFDGSPVERGRMIRLHLSAFLLTDPPTMHVSLSAPDLPDQADRVLDTAAGWAREADDDILVGQLLALKAHYLLAFGRLDEATVTAGEALLIGRAVDEPSIVSDAMTTQAKLDGLAGDLRTALATLDEVRARAAADGDIRAELRALHQLAGLQSRTDQHELAMATYEKAVRRAAEANARTELYGLDSVIFAAVLAAKLGDWQHADELLAGADGLPSVARASASAVRQTIAAARGDFDRVLAGHEEVHPLWHQDMFTVVTDAPATIEALAATGDLTAAVAIYDEATATVRKVWRLAVFDAQIRMAALLLTAIADAVAGKPREAAAWAPRVSGLAEDLTAVLALRGSRDALGSESHAWFARARAELARLDGDDSVAADEYRQAAADFELAGFPYEQATIELLLSRVLHSSGEHSQARAVADRALATARRLGAAHLVAQLRTRARADDAPAREGVLTPRERDVLELVAAGMTNGQLAAKLFISTKTASVHVSNILAKLGAATRTEAADLARQRGLLD</sequence>
<dbReference type="Gene3D" id="1.25.40.10">
    <property type="entry name" value="Tetratricopeptide repeat domain"/>
    <property type="match status" value="1"/>
</dbReference>
<keyword evidence="1" id="KW-0547">Nucleotide-binding</keyword>
<dbReference type="Gene3D" id="3.40.50.300">
    <property type="entry name" value="P-loop containing nucleotide triphosphate hydrolases"/>
    <property type="match status" value="1"/>
</dbReference>
<name>A0A3M9M845_9MICO</name>
<evidence type="ECO:0000256" key="3">
    <source>
        <dbReference type="SAM" id="MobiDB-lite"/>
    </source>
</evidence>
<dbReference type="InterPro" id="IPR016032">
    <property type="entry name" value="Sig_transdc_resp-reg_C-effctor"/>
</dbReference>
<dbReference type="Gene3D" id="1.10.10.10">
    <property type="entry name" value="Winged helix-like DNA-binding domain superfamily/Winged helix DNA-binding domain"/>
    <property type="match status" value="1"/>
</dbReference>
<dbReference type="AlphaFoldDB" id="A0A3M9M845"/>
<keyword evidence="6" id="KW-1185">Reference proteome</keyword>
<dbReference type="InterPro" id="IPR011990">
    <property type="entry name" value="TPR-like_helical_dom_sf"/>
</dbReference>
<gene>
    <name evidence="5" type="ORF">EFY87_10865</name>
</gene>
<dbReference type="PANTHER" id="PTHR16305">
    <property type="entry name" value="TESTICULAR SOLUBLE ADENYLYL CYCLASE"/>
    <property type="match status" value="1"/>
</dbReference>
<dbReference type="SUPFAM" id="SSF52540">
    <property type="entry name" value="P-loop containing nucleoside triphosphate hydrolases"/>
    <property type="match status" value="1"/>
</dbReference>
<feature type="domain" description="HTH luxR-type" evidence="4">
    <location>
        <begin position="913"/>
        <end position="978"/>
    </location>
</feature>
<comment type="caution">
    <text evidence="5">The sequence shown here is derived from an EMBL/GenBank/DDBJ whole genome shotgun (WGS) entry which is preliminary data.</text>
</comment>